<proteinExistence type="predicted"/>
<gene>
    <name evidence="1" type="ORF">BC751_2314</name>
</gene>
<evidence type="ECO:0000313" key="2">
    <source>
        <dbReference type="Proteomes" id="UP000292209"/>
    </source>
</evidence>
<keyword evidence="2" id="KW-1185">Reference proteome</keyword>
<evidence type="ECO:0000313" key="1">
    <source>
        <dbReference type="EMBL" id="RZS96729.1"/>
    </source>
</evidence>
<organism evidence="1 2">
    <name type="scientific">Cecembia calidifontis</name>
    <dbReference type="NCBI Taxonomy" id="1187080"/>
    <lineage>
        <taxon>Bacteria</taxon>
        <taxon>Pseudomonadati</taxon>
        <taxon>Bacteroidota</taxon>
        <taxon>Cytophagia</taxon>
        <taxon>Cytophagales</taxon>
        <taxon>Cyclobacteriaceae</taxon>
        <taxon>Cecembia</taxon>
    </lineage>
</organism>
<sequence>MALTKYSKNREICYFYKLANRIIAKKFDKKFRIFDIFLFLTKYYFFQIPEPNFYDKQSSQNAIQKLAKNEF</sequence>
<comment type="caution">
    <text evidence="1">The sequence shown here is derived from an EMBL/GenBank/DDBJ whole genome shotgun (WGS) entry which is preliminary data.</text>
</comment>
<dbReference type="AlphaFoldDB" id="A0A4V2F6L4"/>
<name>A0A4V2F6L4_9BACT</name>
<protein>
    <submittedName>
        <fullName evidence="1">Uncharacterized protein</fullName>
    </submittedName>
</protein>
<dbReference type="Proteomes" id="UP000292209">
    <property type="component" value="Unassembled WGS sequence"/>
</dbReference>
<accession>A0A4V2F6L4</accession>
<reference evidence="1 2" key="1">
    <citation type="submission" date="2019-02" db="EMBL/GenBank/DDBJ databases">
        <title>Genomic Encyclopedia of Archaeal and Bacterial Type Strains, Phase II (KMG-II): from individual species to whole genera.</title>
        <authorList>
            <person name="Goeker M."/>
        </authorList>
    </citation>
    <scope>NUCLEOTIDE SEQUENCE [LARGE SCALE GENOMIC DNA]</scope>
    <source>
        <strain evidence="1 2">DSM 21411</strain>
    </source>
</reference>
<dbReference type="EMBL" id="SGXG01000001">
    <property type="protein sequence ID" value="RZS96729.1"/>
    <property type="molecule type" value="Genomic_DNA"/>
</dbReference>